<name>A0A4U1L5N8_9SPHN</name>
<keyword evidence="3" id="KW-0732">Signal</keyword>
<evidence type="ECO:0000259" key="4">
    <source>
        <dbReference type="Pfam" id="PF00326"/>
    </source>
</evidence>
<protein>
    <submittedName>
        <fullName evidence="6">S9 family peptidase</fullName>
    </submittedName>
</protein>
<dbReference type="GO" id="GO:0004252">
    <property type="term" value="F:serine-type endopeptidase activity"/>
    <property type="evidence" value="ECO:0007669"/>
    <property type="project" value="TreeGrafter"/>
</dbReference>
<comment type="caution">
    <text evidence="6">The sequence shown here is derived from an EMBL/GenBank/DDBJ whole genome shotgun (WGS) entry which is preliminary data.</text>
</comment>
<feature type="signal peptide" evidence="3">
    <location>
        <begin position="1"/>
        <end position="24"/>
    </location>
</feature>
<proteinExistence type="predicted"/>
<keyword evidence="2" id="KW-0645">Protease</keyword>
<reference evidence="6 7" key="1">
    <citation type="submission" date="2019-04" db="EMBL/GenBank/DDBJ databases">
        <authorList>
            <person name="Yang Y."/>
            <person name="Wei D."/>
        </authorList>
    </citation>
    <scope>NUCLEOTIDE SEQUENCE [LARGE SCALE GENOMIC DNA]</scope>
    <source>
        <strain evidence="6 7">L-1-4w-11</strain>
    </source>
</reference>
<evidence type="ECO:0000313" key="7">
    <source>
        <dbReference type="Proteomes" id="UP000309138"/>
    </source>
</evidence>
<keyword evidence="1" id="KW-0378">Hydrolase</keyword>
<feature type="chain" id="PRO_5020459377" evidence="3">
    <location>
        <begin position="25"/>
        <end position="696"/>
    </location>
</feature>
<dbReference type="InterPro" id="IPR002469">
    <property type="entry name" value="Peptidase_S9B_N"/>
</dbReference>
<dbReference type="InterPro" id="IPR011659">
    <property type="entry name" value="WD40"/>
</dbReference>
<dbReference type="RefSeq" id="WP_136944173.1">
    <property type="nucleotide sequence ID" value="NZ_SWKR01000002.1"/>
</dbReference>
<dbReference type="InterPro" id="IPR011042">
    <property type="entry name" value="6-blade_b-propeller_TolB-like"/>
</dbReference>
<feature type="domain" description="Dipeptidylpeptidase IV N-terminal" evidence="5">
    <location>
        <begin position="198"/>
        <end position="274"/>
    </location>
</feature>
<evidence type="ECO:0000256" key="3">
    <source>
        <dbReference type="SAM" id="SignalP"/>
    </source>
</evidence>
<accession>A0A4U1L5N8</accession>
<gene>
    <name evidence="6" type="ORF">FBR43_11170</name>
</gene>
<sequence length="696" mass="74795">MFRTTVAALLCAAALPIAAPIAFAQQMEAPDRRFTGADLFGLEQAADPQISPDGSRVAYVRRSGDVMTDRMRSAIWLVDVRTGQQSPLAATPGSHLSPRWSPDGSRLTYVSAVEGQSPQLHVRWMASGETARITGLPDSPSAVAWSPDGRQIAYVMRVPGEPMKLGEAPKKPEGAKWAEPLEIIDRVTYRADGAGYLKPGFDHVFVVSADGGAPRQVTFGKFNHGGPLSWSRDGRTLVLSANRRPDWEREPNDSDVYAVDIASGSLTKLTSRYGPDEAPVLSPDGSKIAYLGFDDKYVSYTPSQLYVMDRDGSNVRPLTADLDRGIDTVEWADDGRSLYVSYDDDARKKVARIGLDGRRTVLHENLAGGGLDRPYTGGAFSVSDGGTIAYTGDASGGMRPADLFVGGRQVTRLNDTLMAAKTMGRVEPLDVTAKDGRKIASWLVLPPGHQPGTRVPLILEIHGGPHTAYGPVFATDNQLYAAAGYAVLYTNPRGSTSYGSEFANLIDKNYPSEDYDDLIAAVDAAIAAGVADPDNLFVTGGSGGGVLTSWIVGKTDRFKAAATQKPVINWISEALTMDGTGFTSRYWFAKQPWEDPMSYWNRSPLSLVGNVKTPTLVVVGAEDYRTPVSESEQYYAALQIRGVPTALVKVPGASHGGFTARPSQSAAKAAAILAWFDRYRTDRARPAAPAIASAPR</sequence>
<dbReference type="Gene3D" id="2.120.10.30">
    <property type="entry name" value="TolB, C-terminal domain"/>
    <property type="match status" value="2"/>
</dbReference>
<dbReference type="PANTHER" id="PTHR42776:SF27">
    <property type="entry name" value="DIPEPTIDYL PEPTIDASE FAMILY MEMBER 6"/>
    <property type="match status" value="1"/>
</dbReference>
<dbReference type="Gene3D" id="3.40.50.1820">
    <property type="entry name" value="alpha/beta hydrolase"/>
    <property type="match status" value="1"/>
</dbReference>
<keyword evidence="7" id="KW-1185">Reference proteome</keyword>
<evidence type="ECO:0000313" key="6">
    <source>
        <dbReference type="EMBL" id="TKD52249.1"/>
    </source>
</evidence>
<dbReference type="AlphaFoldDB" id="A0A4U1L5N8"/>
<dbReference type="Pfam" id="PF00326">
    <property type="entry name" value="Peptidase_S9"/>
    <property type="match status" value="1"/>
</dbReference>
<organism evidence="6 7">
    <name type="scientific">Sphingomonas baiyangensis</name>
    <dbReference type="NCBI Taxonomy" id="2572576"/>
    <lineage>
        <taxon>Bacteria</taxon>
        <taxon>Pseudomonadati</taxon>
        <taxon>Pseudomonadota</taxon>
        <taxon>Alphaproteobacteria</taxon>
        <taxon>Sphingomonadales</taxon>
        <taxon>Sphingomonadaceae</taxon>
        <taxon>Sphingomonas</taxon>
    </lineage>
</organism>
<evidence type="ECO:0000259" key="5">
    <source>
        <dbReference type="Pfam" id="PF00930"/>
    </source>
</evidence>
<dbReference type="Pfam" id="PF00930">
    <property type="entry name" value="DPPIV_N"/>
    <property type="match status" value="1"/>
</dbReference>
<dbReference type="SUPFAM" id="SSF82171">
    <property type="entry name" value="DPP6 N-terminal domain-like"/>
    <property type="match status" value="1"/>
</dbReference>
<feature type="domain" description="Peptidase S9 prolyl oligopeptidase catalytic" evidence="4">
    <location>
        <begin position="473"/>
        <end position="679"/>
    </location>
</feature>
<dbReference type="SUPFAM" id="SSF53474">
    <property type="entry name" value="alpha/beta-Hydrolases"/>
    <property type="match status" value="1"/>
</dbReference>
<dbReference type="PANTHER" id="PTHR42776">
    <property type="entry name" value="SERINE PEPTIDASE S9 FAMILY MEMBER"/>
    <property type="match status" value="1"/>
</dbReference>
<dbReference type="Pfam" id="PF07676">
    <property type="entry name" value="PD40"/>
    <property type="match status" value="2"/>
</dbReference>
<dbReference type="OrthoDB" id="9812921at2"/>
<dbReference type="InterPro" id="IPR029058">
    <property type="entry name" value="AB_hydrolase_fold"/>
</dbReference>
<evidence type="ECO:0000256" key="2">
    <source>
        <dbReference type="ARBA" id="ARBA00022825"/>
    </source>
</evidence>
<dbReference type="EMBL" id="SWKR01000002">
    <property type="protein sequence ID" value="TKD52249.1"/>
    <property type="molecule type" value="Genomic_DNA"/>
</dbReference>
<dbReference type="Proteomes" id="UP000309138">
    <property type="component" value="Unassembled WGS sequence"/>
</dbReference>
<dbReference type="InterPro" id="IPR001375">
    <property type="entry name" value="Peptidase_S9_cat"/>
</dbReference>
<evidence type="ECO:0000256" key="1">
    <source>
        <dbReference type="ARBA" id="ARBA00022801"/>
    </source>
</evidence>
<keyword evidence="2" id="KW-0720">Serine protease</keyword>
<dbReference type="GO" id="GO:0006508">
    <property type="term" value="P:proteolysis"/>
    <property type="evidence" value="ECO:0007669"/>
    <property type="project" value="InterPro"/>
</dbReference>